<evidence type="ECO:0000313" key="2">
    <source>
        <dbReference type="Proteomes" id="UP000009138"/>
    </source>
</evidence>
<dbReference type="GeneID" id="93608142"/>
<dbReference type="EMBL" id="CH476732">
    <property type="protein sequence ID" value="EIE76466.1"/>
    <property type="molecule type" value="Genomic_DNA"/>
</dbReference>
<evidence type="ECO:0008006" key="3">
    <source>
        <dbReference type="Google" id="ProtNLM"/>
    </source>
</evidence>
<dbReference type="VEuPathDB" id="FungiDB:RO3G_01170"/>
<dbReference type="RefSeq" id="XP_067511862.1">
    <property type="nucleotide sequence ID" value="XM_067655761.1"/>
</dbReference>
<name>I1BJT6_RHIO9</name>
<dbReference type="Proteomes" id="UP000009138">
    <property type="component" value="Unassembled WGS sequence"/>
</dbReference>
<dbReference type="OMA" id="CININEH"/>
<sequence>MKERFIADNGLLAQIACEQASVRQSDEVDLVCDQEKAYDRVHPTYLRAVLHRFHFPTVFVDSILGLFYGTSMRVNVNDYLL</sequence>
<evidence type="ECO:0000313" key="1">
    <source>
        <dbReference type="EMBL" id="EIE76466.1"/>
    </source>
</evidence>
<gene>
    <name evidence="1" type="ORF">RO3G_01170</name>
</gene>
<proteinExistence type="predicted"/>
<organism evidence="1 2">
    <name type="scientific">Rhizopus delemar (strain RA 99-880 / ATCC MYA-4621 / FGSC 9543 / NRRL 43880)</name>
    <name type="common">Mucormycosis agent</name>
    <name type="synonym">Rhizopus arrhizus var. delemar</name>
    <dbReference type="NCBI Taxonomy" id="246409"/>
    <lineage>
        <taxon>Eukaryota</taxon>
        <taxon>Fungi</taxon>
        <taxon>Fungi incertae sedis</taxon>
        <taxon>Mucoromycota</taxon>
        <taxon>Mucoromycotina</taxon>
        <taxon>Mucoromycetes</taxon>
        <taxon>Mucorales</taxon>
        <taxon>Mucorineae</taxon>
        <taxon>Rhizopodaceae</taxon>
        <taxon>Rhizopus</taxon>
    </lineage>
</organism>
<dbReference type="AlphaFoldDB" id="I1BJT6"/>
<keyword evidence="2" id="KW-1185">Reference proteome</keyword>
<dbReference type="InParanoid" id="I1BJT6"/>
<dbReference type="OrthoDB" id="2282358at2759"/>
<accession>I1BJT6</accession>
<protein>
    <recommendedName>
        <fullName evidence="3">Reverse transcriptase domain-containing protein</fullName>
    </recommendedName>
</protein>
<reference evidence="1 2" key="1">
    <citation type="journal article" date="2009" name="PLoS Genet.">
        <title>Genomic analysis of the basal lineage fungus Rhizopus oryzae reveals a whole-genome duplication.</title>
        <authorList>
            <person name="Ma L.-J."/>
            <person name="Ibrahim A.S."/>
            <person name="Skory C."/>
            <person name="Grabherr M.G."/>
            <person name="Burger G."/>
            <person name="Butler M."/>
            <person name="Elias M."/>
            <person name="Idnurm A."/>
            <person name="Lang B.F."/>
            <person name="Sone T."/>
            <person name="Abe A."/>
            <person name="Calvo S.E."/>
            <person name="Corrochano L.M."/>
            <person name="Engels R."/>
            <person name="Fu J."/>
            <person name="Hansberg W."/>
            <person name="Kim J.-M."/>
            <person name="Kodira C.D."/>
            <person name="Koehrsen M.J."/>
            <person name="Liu B."/>
            <person name="Miranda-Saavedra D."/>
            <person name="O'Leary S."/>
            <person name="Ortiz-Castellanos L."/>
            <person name="Poulter R."/>
            <person name="Rodriguez-Romero J."/>
            <person name="Ruiz-Herrera J."/>
            <person name="Shen Y.-Q."/>
            <person name="Zeng Q."/>
            <person name="Galagan J."/>
            <person name="Birren B.W."/>
            <person name="Cuomo C.A."/>
            <person name="Wickes B.L."/>
        </authorList>
    </citation>
    <scope>NUCLEOTIDE SEQUENCE [LARGE SCALE GENOMIC DNA]</scope>
    <source>
        <strain evidence="2">RA 99-880 / ATCC MYA-4621 / FGSC 9543 / NRRL 43880</strain>
    </source>
</reference>